<accession>A0ABU7YUD5</accession>
<name>A0ABU7YUD5_9GAMM</name>
<protein>
    <submittedName>
        <fullName evidence="2">Uncharacterized protein</fullName>
    </submittedName>
</protein>
<dbReference type="EMBL" id="JAXGFP010000001">
    <property type="protein sequence ID" value="MEG3182696.1"/>
    <property type="molecule type" value="Genomic_DNA"/>
</dbReference>
<comment type="caution">
    <text evidence="2">The sequence shown here is derived from an EMBL/GenBank/DDBJ whole genome shotgun (WGS) entry which is preliminary data.</text>
</comment>
<keyword evidence="3" id="KW-1185">Reference proteome</keyword>
<reference evidence="2 3" key="1">
    <citation type="journal article" date="2016" name="Int. J. Syst. Evol. Microbiol.">
        <title>Lysobacter erysipheiresistens sp. nov., an antagonist of powdery mildew, isolated from tobacco-cultivated soil.</title>
        <authorList>
            <person name="Xie B."/>
            <person name="Li T."/>
            <person name="Lin X."/>
            <person name="Wang C.J."/>
            <person name="Chen Y.J."/>
            <person name="Liu W.J."/>
            <person name="Zhao Z.W."/>
        </authorList>
    </citation>
    <scope>NUCLEOTIDE SEQUENCE [LARGE SCALE GENOMIC DNA]</scope>
    <source>
        <strain evidence="2 3">RS-LYSO-3</strain>
    </source>
</reference>
<organism evidence="2 3">
    <name type="scientific">Novilysobacter erysipheiresistens</name>
    <dbReference type="NCBI Taxonomy" id="1749332"/>
    <lineage>
        <taxon>Bacteria</taxon>
        <taxon>Pseudomonadati</taxon>
        <taxon>Pseudomonadota</taxon>
        <taxon>Gammaproteobacteria</taxon>
        <taxon>Lysobacterales</taxon>
        <taxon>Lysobacteraceae</taxon>
        <taxon>Novilysobacter</taxon>
    </lineage>
</organism>
<feature type="region of interest" description="Disordered" evidence="1">
    <location>
        <begin position="212"/>
        <end position="239"/>
    </location>
</feature>
<proteinExistence type="predicted"/>
<dbReference type="Proteomes" id="UP001355056">
    <property type="component" value="Unassembled WGS sequence"/>
</dbReference>
<evidence type="ECO:0000313" key="2">
    <source>
        <dbReference type="EMBL" id="MEG3182696.1"/>
    </source>
</evidence>
<evidence type="ECO:0000313" key="3">
    <source>
        <dbReference type="Proteomes" id="UP001355056"/>
    </source>
</evidence>
<evidence type="ECO:0000256" key="1">
    <source>
        <dbReference type="SAM" id="MobiDB-lite"/>
    </source>
</evidence>
<sequence>MTVGNGFLKEETFDKITDPLGVFGGKAGRWADPAGWIIKEPKKESAADRAARLEEERQAQIRKTQGEINAVFNDPRREGEIADFVDATRQFYRQGLDDQKGETDRDLKFAMQRAGLTGGSVQRDKNIDVAEQYARGLIDVNQKALGAGSALRAQDQEARARLIALATSGLDTTTAAQQSQAAMRSNLESQRTTSRFDAPAQAFGTFQQYLTRAQETADRRRANQDSGFGPYGSAMPYGG</sequence>
<gene>
    <name evidence="2" type="ORF">SNE34_01530</name>
</gene>